<evidence type="ECO:0000256" key="1">
    <source>
        <dbReference type="SAM" id="Phobius"/>
    </source>
</evidence>
<keyword evidence="1" id="KW-0472">Membrane</keyword>
<feature type="transmembrane region" description="Helical" evidence="1">
    <location>
        <begin position="20"/>
        <end position="41"/>
    </location>
</feature>
<evidence type="ECO:0000313" key="3">
    <source>
        <dbReference type="Proteomes" id="UP001214441"/>
    </source>
</evidence>
<proteinExistence type="predicted"/>
<evidence type="ECO:0000313" key="2">
    <source>
        <dbReference type="EMBL" id="MDJ1133788.1"/>
    </source>
</evidence>
<accession>A0ABT6ZXJ0</accession>
<dbReference type="Proteomes" id="UP001214441">
    <property type="component" value="Unassembled WGS sequence"/>
</dbReference>
<keyword evidence="1" id="KW-1133">Transmembrane helix</keyword>
<sequence length="124" mass="13131">MTGDPGSGTRAAGPRWRDPGRGSCLGSFLSFLTGTVVALASPLPDAMAGFDQAAGSFGPVLLVLFLFSVVNHNALNLYGASLSLITIWQTFRVHWVPRLVARSAASGSWSSAPWPSRWACRPIS</sequence>
<comment type="caution">
    <text evidence="2">The sequence shown here is derived from an EMBL/GenBank/DDBJ whole genome shotgun (WGS) entry which is preliminary data.</text>
</comment>
<protein>
    <submittedName>
        <fullName evidence="2">Uncharacterized protein</fullName>
    </submittedName>
</protein>
<gene>
    <name evidence="2" type="ORF">NMN56_017805</name>
</gene>
<dbReference type="RefSeq" id="WP_274040454.1">
    <property type="nucleotide sequence ID" value="NZ_JANCPR020000016.1"/>
</dbReference>
<keyword evidence="1" id="KW-0812">Transmembrane</keyword>
<organism evidence="2 3">
    <name type="scientific">Streptomyces iconiensis</name>
    <dbReference type="NCBI Taxonomy" id="1384038"/>
    <lineage>
        <taxon>Bacteria</taxon>
        <taxon>Bacillati</taxon>
        <taxon>Actinomycetota</taxon>
        <taxon>Actinomycetes</taxon>
        <taxon>Kitasatosporales</taxon>
        <taxon>Streptomycetaceae</taxon>
        <taxon>Streptomyces</taxon>
    </lineage>
</organism>
<keyword evidence="3" id="KW-1185">Reference proteome</keyword>
<dbReference type="EMBL" id="JANCPR020000016">
    <property type="protein sequence ID" value="MDJ1133788.1"/>
    <property type="molecule type" value="Genomic_DNA"/>
</dbReference>
<reference evidence="2 3" key="1">
    <citation type="submission" date="2023-05" db="EMBL/GenBank/DDBJ databases">
        <title>Streptantibioticus silvisoli sp. nov., acidotolerant actinomycetes 1 from pine litter.</title>
        <authorList>
            <person name="Swiecimska M."/>
            <person name="Golinska P."/>
            <person name="Sangal V."/>
            <person name="Wachnowicz B."/>
            <person name="Goodfellow M."/>
        </authorList>
    </citation>
    <scope>NUCLEOTIDE SEQUENCE [LARGE SCALE GENOMIC DNA]</scope>
    <source>
        <strain evidence="2 3">DSM 42109</strain>
    </source>
</reference>
<feature type="transmembrane region" description="Helical" evidence="1">
    <location>
        <begin position="53"/>
        <end position="71"/>
    </location>
</feature>
<name>A0ABT6ZXJ0_9ACTN</name>